<dbReference type="CDD" id="cd04729">
    <property type="entry name" value="NanE"/>
    <property type="match status" value="1"/>
</dbReference>
<reference evidence="9 10" key="1">
    <citation type="journal article" date="2009" name="Stand. Genomic Sci.">
        <title>Complete genome sequence of Beutenbergia cavernae type strain (HKI 0122).</title>
        <authorList>
            <person name="Land M."/>
            <person name="Pukall R."/>
            <person name="Abt B."/>
            <person name="Goker M."/>
            <person name="Rohde M."/>
            <person name="Glavina Del Rio T."/>
            <person name="Tice H."/>
            <person name="Copeland A."/>
            <person name="Cheng J.F."/>
            <person name="Lucas S."/>
            <person name="Chen F."/>
            <person name="Nolan M."/>
            <person name="Bruce D."/>
            <person name="Goodwin L."/>
            <person name="Pitluck S."/>
            <person name="Ivanova N."/>
            <person name="Mavromatis K."/>
            <person name="Ovchinnikova G."/>
            <person name="Pati A."/>
            <person name="Chen A."/>
            <person name="Palaniappan K."/>
            <person name="Hauser L."/>
            <person name="Chang Y.J."/>
            <person name="Jefferies C.C."/>
            <person name="Saunders E."/>
            <person name="Brettin T."/>
            <person name="Detter J.C."/>
            <person name="Han C."/>
            <person name="Chain P."/>
            <person name="Bristow J."/>
            <person name="Eisen J.A."/>
            <person name="Markowitz V."/>
            <person name="Hugenholtz P."/>
            <person name="Kyrpides N.C."/>
            <person name="Klenk H.P."/>
            <person name="Lapidus A."/>
        </authorList>
    </citation>
    <scope>NUCLEOTIDE SEQUENCE [LARGE SCALE GENOMIC DNA]</scope>
    <source>
        <strain evidence="10">ATCC BAA-8 / DSM 12333 / NBRC 16432</strain>
    </source>
</reference>
<accession>C5BX25</accession>
<dbReference type="InterPro" id="IPR013785">
    <property type="entry name" value="Aldolase_TIM"/>
</dbReference>
<keyword evidence="10" id="KW-1185">Reference proteome</keyword>
<evidence type="ECO:0000256" key="5">
    <source>
        <dbReference type="ARBA" id="ARBA00013180"/>
    </source>
</evidence>
<evidence type="ECO:0000256" key="3">
    <source>
        <dbReference type="ARBA" id="ARBA00005081"/>
    </source>
</evidence>
<comment type="pathway">
    <text evidence="3">Amino-sugar metabolism; N-acetylneuraminate degradation; D-fructose 6-phosphate from N-acetylneuraminate: step 3/5.</text>
</comment>
<evidence type="ECO:0000256" key="2">
    <source>
        <dbReference type="ARBA" id="ARBA00002147"/>
    </source>
</evidence>
<evidence type="ECO:0000256" key="6">
    <source>
        <dbReference type="ARBA" id="ARBA00023235"/>
    </source>
</evidence>
<dbReference type="Pfam" id="PF04131">
    <property type="entry name" value="NanE"/>
    <property type="match status" value="1"/>
</dbReference>
<evidence type="ECO:0000256" key="7">
    <source>
        <dbReference type="ARBA" id="ARBA00023277"/>
    </source>
</evidence>
<keyword evidence="6 9" id="KW-0413">Isomerase</keyword>
<dbReference type="HOGENOM" id="CLU_086300_1_0_11"/>
<dbReference type="EC" id="5.1.3.9" evidence="5"/>
<dbReference type="AlphaFoldDB" id="C5BX25"/>
<dbReference type="EMBL" id="CP001618">
    <property type="protein sequence ID" value="ACQ78700.1"/>
    <property type="molecule type" value="Genomic_DNA"/>
</dbReference>
<protein>
    <recommendedName>
        <fullName evidence="5">N-acylglucosamine-6-phosphate 2-epimerase</fullName>
        <ecNumber evidence="5">5.1.3.9</ecNumber>
    </recommendedName>
</protein>
<dbReference type="GO" id="GO:0006053">
    <property type="term" value="P:N-acetylmannosamine catabolic process"/>
    <property type="evidence" value="ECO:0007669"/>
    <property type="project" value="TreeGrafter"/>
</dbReference>
<dbReference type="UniPathway" id="UPA00629">
    <property type="reaction ID" value="UER00682"/>
</dbReference>
<dbReference type="KEGG" id="bcv:Bcav_0437"/>
<proteinExistence type="inferred from homology"/>
<dbReference type="InterPro" id="IPR011060">
    <property type="entry name" value="RibuloseP-bd_barrel"/>
</dbReference>
<dbReference type="PANTHER" id="PTHR36204:SF1">
    <property type="entry name" value="N-ACETYLMANNOSAMINE-6-PHOSPHATE 2-EPIMERASE-RELATED"/>
    <property type="match status" value="1"/>
</dbReference>
<dbReference type="GO" id="GO:0019262">
    <property type="term" value="P:N-acetylneuraminate catabolic process"/>
    <property type="evidence" value="ECO:0007669"/>
    <property type="project" value="UniProtKB-UniPathway"/>
</dbReference>
<comment type="similarity">
    <text evidence="4">Belongs to the NanE family.</text>
</comment>
<keyword evidence="7" id="KW-0119">Carbohydrate metabolism</keyword>
<sequence>MTTPSLERLRGGLVVSCQARQGEPLDAPDHIVALARSAVLGGAVGVRIDGSENISAVRRATDVPIIGIKKVADRERPRITPTEADVIEVLDAGADIVAVDASMQYRTDVAALHRIVRRIRAHGTATVMADISTRSEAERAWEAGVDVVGTTLYGHTPQTSATVGPGLELVAELVPLGMRVIVEGRVTEPAEVEAAFTLGAWSVVVGGAITSPIDLTRRFAAVTPRRSGDHEPAEAGRGTSGGPG</sequence>
<dbReference type="SUPFAM" id="SSF51366">
    <property type="entry name" value="Ribulose-phoshate binding barrel"/>
    <property type="match status" value="1"/>
</dbReference>
<evidence type="ECO:0000313" key="9">
    <source>
        <dbReference type="EMBL" id="ACQ78700.1"/>
    </source>
</evidence>
<dbReference type="PANTHER" id="PTHR36204">
    <property type="entry name" value="N-ACETYLMANNOSAMINE-6-PHOSPHATE 2-EPIMERASE-RELATED"/>
    <property type="match status" value="1"/>
</dbReference>
<dbReference type="GO" id="GO:0047465">
    <property type="term" value="F:N-acylglucosamine-6-phosphate 2-epimerase activity"/>
    <property type="evidence" value="ECO:0007669"/>
    <property type="project" value="UniProtKB-EC"/>
</dbReference>
<dbReference type="STRING" id="471853.Bcav_0437"/>
<organism evidence="9 10">
    <name type="scientific">Beutenbergia cavernae (strain ATCC BAA-8 / DSM 12333 / CCUG 43141 / JCM 11478 / NBRC 16432 / NCIMB 13614 / HKI 0122)</name>
    <dbReference type="NCBI Taxonomy" id="471853"/>
    <lineage>
        <taxon>Bacteria</taxon>
        <taxon>Bacillati</taxon>
        <taxon>Actinomycetota</taxon>
        <taxon>Actinomycetes</taxon>
        <taxon>Micrococcales</taxon>
        <taxon>Beutenbergiaceae</taxon>
        <taxon>Beutenbergia</taxon>
    </lineage>
</organism>
<dbReference type="NCBIfam" id="NF002231">
    <property type="entry name" value="PRK01130.1"/>
    <property type="match status" value="1"/>
</dbReference>
<comment type="catalytic activity">
    <reaction evidence="1">
        <text>an N-acyl-D-glucosamine 6-phosphate = an N-acyl-D-mannosamine 6-phosphate</text>
        <dbReference type="Rhea" id="RHEA:23932"/>
        <dbReference type="ChEBI" id="CHEBI:57599"/>
        <dbReference type="ChEBI" id="CHEBI:57666"/>
        <dbReference type="EC" id="5.1.3.9"/>
    </reaction>
</comment>
<dbReference type="eggNOG" id="COG3010">
    <property type="taxonomic scope" value="Bacteria"/>
</dbReference>
<evidence type="ECO:0000313" key="10">
    <source>
        <dbReference type="Proteomes" id="UP000007962"/>
    </source>
</evidence>
<evidence type="ECO:0000256" key="8">
    <source>
        <dbReference type="SAM" id="MobiDB-lite"/>
    </source>
</evidence>
<feature type="region of interest" description="Disordered" evidence="8">
    <location>
        <begin position="223"/>
        <end position="244"/>
    </location>
</feature>
<evidence type="ECO:0000256" key="1">
    <source>
        <dbReference type="ARBA" id="ARBA00000056"/>
    </source>
</evidence>
<dbReference type="RefSeq" id="WP_012725480.1">
    <property type="nucleotide sequence ID" value="NC_012669.1"/>
</dbReference>
<dbReference type="Gene3D" id="3.20.20.70">
    <property type="entry name" value="Aldolase class I"/>
    <property type="match status" value="1"/>
</dbReference>
<dbReference type="GO" id="GO:0005829">
    <property type="term" value="C:cytosol"/>
    <property type="evidence" value="ECO:0007669"/>
    <property type="project" value="TreeGrafter"/>
</dbReference>
<evidence type="ECO:0000256" key="4">
    <source>
        <dbReference type="ARBA" id="ARBA00007439"/>
    </source>
</evidence>
<name>C5BX25_BEUC1</name>
<comment type="function">
    <text evidence="2">Converts N-acetylmannosamine-6-phosphate (ManNAc-6-P) to N-acetylglucosamine-6-phosphate (GlcNAc-6-P).</text>
</comment>
<gene>
    <name evidence="9" type="ordered locus">Bcav_0437</name>
</gene>
<dbReference type="Proteomes" id="UP000007962">
    <property type="component" value="Chromosome"/>
</dbReference>
<dbReference type="InterPro" id="IPR007260">
    <property type="entry name" value="NanE"/>
</dbReference>